<proteinExistence type="predicted"/>
<accession>A0A066VM58</accession>
<dbReference type="RefSeq" id="XP_013241124.1">
    <property type="nucleotide sequence ID" value="XM_013385670.1"/>
</dbReference>
<reference evidence="2 3" key="1">
    <citation type="submission" date="2014-05" db="EMBL/GenBank/DDBJ databases">
        <title>Draft genome sequence of a rare smut relative, Tilletiaria anomala UBC 951.</title>
        <authorList>
            <consortium name="DOE Joint Genome Institute"/>
            <person name="Toome M."/>
            <person name="Kuo A."/>
            <person name="Henrissat B."/>
            <person name="Lipzen A."/>
            <person name="Tritt A."/>
            <person name="Yoshinaga Y."/>
            <person name="Zane M."/>
            <person name="Barry K."/>
            <person name="Grigoriev I.V."/>
            <person name="Spatafora J.W."/>
            <person name="Aimea M.C."/>
        </authorList>
    </citation>
    <scope>NUCLEOTIDE SEQUENCE [LARGE SCALE GENOMIC DNA]</scope>
    <source>
        <strain evidence="2 3">UBC 951</strain>
    </source>
</reference>
<dbReference type="Gene3D" id="3.10.129.10">
    <property type="entry name" value="Hotdog Thioesterase"/>
    <property type="match status" value="1"/>
</dbReference>
<evidence type="ECO:0008006" key="4">
    <source>
        <dbReference type="Google" id="ProtNLM"/>
    </source>
</evidence>
<comment type="caution">
    <text evidence="2">The sequence shown here is derived from an EMBL/GenBank/DDBJ whole genome shotgun (WGS) entry which is preliminary data.</text>
</comment>
<dbReference type="EMBL" id="JMSN01000101">
    <property type="protein sequence ID" value="KDN39685.1"/>
    <property type="molecule type" value="Genomic_DNA"/>
</dbReference>
<dbReference type="GeneID" id="25266152"/>
<dbReference type="HOGENOM" id="CLU_1143223_0_0_1"/>
<dbReference type="OrthoDB" id="10482396at2759"/>
<evidence type="ECO:0000313" key="3">
    <source>
        <dbReference type="Proteomes" id="UP000027361"/>
    </source>
</evidence>
<evidence type="ECO:0000313" key="2">
    <source>
        <dbReference type="EMBL" id="KDN39685.1"/>
    </source>
</evidence>
<name>A0A066VM58_TILAU</name>
<evidence type="ECO:0000256" key="1">
    <source>
        <dbReference type="SAM" id="MobiDB-lite"/>
    </source>
</evidence>
<protein>
    <recommendedName>
        <fullName evidence="4">Thioesterase/thiol ester dehydrase-isomerase</fullName>
    </recommendedName>
</protein>
<dbReference type="InParanoid" id="A0A066VM58"/>
<sequence>MPGTPSKRSPAQPALVSRQQETSMLSPLHARDDSYAERRAALVNKMIARGLIPESLIELPVLFGHIDLFGHVTGPKWFEFAHTCVDRLGSHIYPPVLGEAGVRGLLTGRGPITVLPLSINARFRLPVGWPDAVLLGGRPAYIDPQGKTYGETYEAFSLKTGELAFIADYHHVHIDLTQGGKAVSFPDLIKQEPKWDAWVRDWQQKVASGKQKLKAFQEEEKKATGQAARNAEVEQLKHLGAKL</sequence>
<dbReference type="AlphaFoldDB" id="A0A066VM58"/>
<dbReference type="SUPFAM" id="SSF54637">
    <property type="entry name" value="Thioesterase/thiol ester dehydrase-isomerase"/>
    <property type="match status" value="1"/>
</dbReference>
<gene>
    <name evidence="2" type="ORF">K437DRAFT_270213</name>
</gene>
<keyword evidence="3" id="KW-1185">Reference proteome</keyword>
<dbReference type="InterPro" id="IPR029069">
    <property type="entry name" value="HotDog_dom_sf"/>
</dbReference>
<dbReference type="Proteomes" id="UP000027361">
    <property type="component" value="Unassembled WGS sequence"/>
</dbReference>
<feature type="region of interest" description="Disordered" evidence="1">
    <location>
        <begin position="1"/>
        <end position="24"/>
    </location>
</feature>
<organism evidence="2 3">
    <name type="scientific">Tilletiaria anomala (strain ATCC 24038 / CBS 436.72 / UBC 951)</name>
    <dbReference type="NCBI Taxonomy" id="1037660"/>
    <lineage>
        <taxon>Eukaryota</taxon>
        <taxon>Fungi</taxon>
        <taxon>Dikarya</taxon>
        <taxon>Basidiomycota</taxon>
        <taxon>Ustilaginomycotina</taxon>
        <taxon>Exobasidiomycetes</taxon>
        <taxon>Georgefischeriales</taxon>
        <taxon>Tilletiariaceae</taxon>
        <taxon>Tilletiaria</taxon>
    </lineage>
</organism>